<dbReference type="EC" id="3.5.1.88" evidence="2 7"/>
<evidence type="ECO:0000256" key="7">
    <source>
        <dbReference type="RuleBase" id="RU362111"/>
    </source>
</evidence>
<evidence type="ECO:0000313" key="9">
    <source>
        <dbReference type="EMBL" id="CAD8592285.1"/>
    </source>
</evidence>
<evidence type="ECO:0000256" key="4">
    <source>
        <dbReference type="ARBA" id="ARBA00022801"/>
    </source>
</evidence>
<comment type="similarity">
    <text evidence="1 7">Belongs to the polypeptide deformylase family.</text>
</comment>
<keyword evidence="4 7" id="KW-0378">Hydrolase</keyword>
<dbReference type="EMBL" id="HBEV01012449">
    <property type="protein sequence ID" value="CAD8592285.1"/>
    <property type="molecule type" value="Transcribed_RNA"/>
</dbReference>
<sequence length="298" mass="32403">MALARSPRSNSRGGARRTPATAPHRRHGVPLHVRAAYGESKPDGTWVEKPQNAFGNLINLAKGQREIVQAGTPVLRQMAEEIPLDRIDSATIQELIQEMISIMRNRGVGLAAPQIGVPYRIFVMEDTEEGMSDVSEDDLATQERAPFPAKVVINPTVTPVSNQSCAFFEGCLSVQGYRGLVRRYLQVRVRGYGGDGKPVDFVAKGWQARIAQHEMDHLDGVLYVDRMDTRTFRRVDLLDQPLPGAHPELGPAPVVGKCADFAGPRAGGGAGGEGAMAVEDVEGFIGKKKSKAARRKSR</sequence>
<evidence type="ECO:0000256" key="6">
    <source>
        <dbReference type="ARBA" id="ARBA00037114"/>
    </source>
</evidence>
<dbReference type="FunFam" id="3.90.45.10:FF:000003">
    <property type="entry name" value="Peptide deformylase"/>
    <property type="match status" value="1"/>
</dbReference>
<protein>
    <recommendedName>
        <fullName evidence="2 7">Peptide deformylase</fullName>
        <ecNumber evidence="2 7">3.5.1.88</ecNumber>
    </recommendedName>
</protein>
<dbReference type="GO" id="GO:0006412">
    <property type="term" value="P:translation"/>
    <property type="evidence" value="ECO:0007669"/>
    <property type="project" value="UniProtKB-KW"/>
</dbReference>
<keyword evidence="7" id="KW-0150">Chloroplast</keyword>
<dbReference type="GO" id="GO:0046872">
    <property type="term" value="F:metal ion binding"/>
    <property type="evidence" value="ECO:0007669"/>
    <property type="project" value="UniProtKB-KW"/>
</dbReference>
<dbReference type="NCBIfam" id="NF001159">
    <property type="entry name" value="PRK00150.1-3"/>
    <property type="match status" value="1"/>
</dbReference>
<evidence type="ECO:0000256" key="5">
    <source>
        <dbReference type="ARBA" id="ARBA00022917"/>
    </source>
</evidence>
<dbReference type="Pfam" id="PF01327">
    <property type="entry name" value="Pep_deformylase"/>
    <property type="match status" value="1"/>
</dbReference>
<accession>A0A7S0PTR4</accession>
<dbReference type="PANTHER" id="PTHR10458:SF2">
    <property type="entry name" value="PEPTIDE DEFORMYLASE, MITOCHONDRIAL"/>
    <property type="match status" value="1"/>
</dbReference>
<feature type="region of interest" description="Disordered" evidence="8">
    <location>
        <begin position="1"/>
        <end position="27"/>
    </location>
</feature>
<dbReference type="GO" id="GO:0005739">
    <property type="term" value="C:mitochondrion"/>
    <property type="evidence" value="ECO:0007669"/>
    <property type="project" value="TreeGrafter"/>
</dbReference>
<dbReference type="InterPro" id="IPR023635">
    <property type="entry name" value="Peptide_deformylase"/>
</dbReference>
<dbReference type="InterPro" id="IPR036821">
    <property type="entry name" value="Peptide_deformylase_sf"/>
</dbReference>
<dbReference type="CDD" id="cd00487">
    <property type="entry name" value="Pep_deformylase"/>
    <property type="match status" value="1"/>
</dbReference>
<dbReference type="AlphaFoldDB" id="A0A7S0PTR4"/>
<evidence type="ECO:0000256" key="3">
    <source>
        <dbReference type="ARBA" id="ARBA00022723"/>
    </source>
</evidence>
<proteinExistence type="inferred from homology"/>
<evidence type="ECO:0000256" key="8">
    <source>
        <dbReference type="SAM" id="MobiDB-lite"/>
    </source>
</evidence>
<evidence type="ECO:0000256" key="1">
    <source>
        <dbReference type="ARBA" id="ARBA00010759"/>
    </source>
</evidence>
<dbReference type="GO" id="GO:0009507">
    <property type="term" value="C:chloroplast"/>
    <property type="evidence" value="ECO:0007669"/>
    <property type="project" value="UniProtKB-SubCell"/>
</dbReference>
<comment type="catalytic activity">
    <reaction evidence="7">
        <text>N-terminal N-formyl-L-methionyl-[peptide] + H2O = N-terminal L-methionyl-[peptide] + formate</text>
        <dbReference type="Rhea" id="RHEA:24420"/>
        <dbReference type="Rhea" id="RHEA-COMP:10639"/>
        <dbReference type="Rhea" id="RHEA-COMP:10640"/>
        <dbReference type="ChEBI" id="CHEBI:15377"/>
        <dbReference type="ChEBI" id="CHEBI:15740"/>
        <dbReference type="ChEBI" id="CHEBI:49298"/>
        <dbReference type="ChEBI" id="CHEBI:64731"/>
        <dbReference type="EC" id="3.5.1.88"/>
    </reaction>
</comment>
<dbReference type="GO" id="GO:0042586">
    <property type="term" value="F:peptide deformylase activity"/>
    <property type="evidence" value="ECO:0007669"/>
    <property type="project" value="UniProtKB-EC"/>
</dbReference>
<keyword evidence="5 7" id="KW-0648">Protein biosynthesis</keyword>
<dbReference type="SUPFAM" id="SSF56420">
    <property type="entry name" value="Peptide deformylase"/>
    <property type="match status" value="1"/>
</dbReference>
<dbReference type="HAMAP" id="MF_00163">
    <property type="entry name" value="Pep_deformylase"/>
    <property type="match status" value="1"/>
</dbReference>
<dbReference type="PANTHER" id="PTHR10458">
    <property type="entry name" value="PEPTIDE DEFORMYLASE"/>
    <property type="match status" value="1"/>
</dbReference>
<keyword evidence="7" id="KW-0934">Plastid</keyword>
<name>A0A7S0PTR4_MICPS</name>
<keyword evidence="7" id="KW-0809">Transit peptide</keyword>
<evidence type="ECO:0000256" key="2">
    <source>
        <dbReference type="ARBA" id="ARBA00012175"/>
    </source>
</evidence>
<dbReference type="PRINTS" id="PR01576">
    <property type="entry name" value="PDEFORMYLASE"/>
</dbReference>
<keyword evidence="3 7" id="KW-0479">Metal-binding</keyword>
<dbReference type="NCBIfam" id="TIGR00079">
    <property type="entry name" value="pept_deformyl"/>
    <property type="match status" value="1"/>
</dbReference>
<comment type="function">
    <text evidence="6 7">Removes the formyl group from the N-terminal Met of newly synthesized proteins.</text>
</comment>
<dbReference type="Gene3D" id="3.90.45.10">
    <property type="entry name" value="Peptide deformylase"/>
    <property type="match status" value="1"/>
</dbReference>
<organism evidence="9">
    <name type="scientific">Micromonas pusilla</name>
    <name type="common">Picoplanktonic green alga</name>
    <name type="synonym">Chromulina pusilla</name>
    <dbReference type="NCBI Taxonomy" id="38833"/>
    <lineage>
        <taxon>Eukaryota</taxon>
        <taxon>Viridiplantae</taxon>
        <taxon>Chlorophyta</taxon>
        <taxon>Mamiellophyceae</taxon>
        <taxon>Mamiellales</taxon>
        <taxon>Mamiellaceae</taxon>
        <taxon>Micromonas</taxon>
    </lineage>
</organism>
<gene>
    <name evidence="9" type="ORF">MSP1404_LOCUS9689</name>
</gene>
<reference evidence="9" key="1">
    <citation type="submission" date="2021-01" db="EMBL/GenBank/DDBJ databases">
        <authorList>
            <person name="Corre E."/>
            <person name="Pelletier E."/>
            <person name="Niang G."/>
            <person name="Scheremetjew M."/>
            <person name="Finn R."/>
            <person name="Kale V."/>
            <person name="Holt S."/>
            <person name="Cochrane G."/>
            <person name="Meng A."/>
            <person name="Brown T."/>
            <person name="Cohen L."/>
        </authorList>
    </citation>
    <scope>NUCLEOTIDE SEQUENCE</scope>
    <source>
        <strain evidence="9">CCMP494</strain>
    </source>
</reference>
<comment type="subcellular location">
    <subcellularLocation>
        <location evidence="7">Plastid</location>
        <location evidence="7">Chloroplast</location>
    </subcellularLocation>
</comment>